<evidence type="ECO:0000313" key="2">
    <source>
        <dbReference type="Proteomes" id="UP000191663"/>
    </source>
</evidence>
<organism evidence="1 2">
    <name type="scientific">candidate division WOR-3 bacterium 4484_100</name>
    <dbReference type="NCBI Taxonomy" id="1936077"/>
    <lineage>
        <taxon>Bacteria</taxon>
        <taxon>Bacteria division WOR-3</taxon>
    </lineage>
</organism>
<name>A0A1V4QEF5_UNCW3</name>
<dbReference type="EMBL" id="MUKB01000087">
    <property type="protein sequence ID" value="OPX17718.1"/>
    <property type="molecule type" value="Genomic_DNA"/>
</dbReference>
<dbReference type="Proteomes" id="UP000191663">
    <property type="component" value="Unassembled WGS sequence"/>
</dbReference>
<dbReference type="AlphaFoldDB" id="A0A1V4QEF5"/>
<comment type="caution">
    <text evidence="1">The sequence shown here is derived from an EMBL/GenBank/DDBJ whole genome shotgun (WGS) entry which is preliminary data.</text>
</comment>
<evidence type="ECO:0000313" key="1">
    <source>
        <dbReference type="EMBL" id="OPX17718.1"/>
    </source>
</evidence>
<accession>A0A1V4QEF5</accession>
<evidence type="ECO:0008006" key="3">
    <source>
        <dbReference type="Google" id="ProtNLM"/>
    </source>
</evidence>
<gene>
    <name evidence="1" type="ORF">BXT86_05015</name>
</gene>
<proteinExistence type="predicted"/>
<sequence length="417" mass="48922">MLLIKFIIIIFQTENLTPTIEISGNRFFSANYLMRNFQPGSDKERLEQFIKKIIILYNNAGFPFCRVAPEVVSENNCIKKIILKIEEGERVVVRDYTFSNIKKTIPEVLRNFIHLSSERYFSLKDIERAKFRLLQTGAFNDVKEQLWLRDGNYYVNFELTETKSDYINLFGSFAREDQHFGLAFNTLNLLGTLRRLNFNYEYQKLFALNFVEPVLIAPAEFEANFSLFTYDSLRQVKFDALLSAPVGENIRVSIKSGFENSQESHNTLGLAVSYNNDNIIHQNLSIEYLFRNPDRTTIKYDGAVNFKGLSLEPHYYYVLTNSFDFFDYLRLGGINDIRGYLDEEFFAKKAYWFNLEYHWLFLFPLLDLGWVGNNFIYAYGFGLTQASEETKGELILAWPRDGNWRDGKLHIILKRKF</sequence>
<protein>
    <recommendedName>
        <fullName evidence="3">POTRA domain-containing protein</fullName>
    </recommendedName>
</protein>
<dbReference type="Gene3D" id="2.40.160.50">
    <property type="entry name" value="membrane protein fhac: a member of the omp85/tpsb transporter family"/>
    <property type="match status" value="1"/>
</dbReference>
<reference evidence="2" key="1">
    <citation type="submission" date="2017-01" db="EMBL/GenBank/DDBJ databases">
        <title>Novel pathways for hydrocarbon cycling and metabolic interdependencies in hydrothermal sediment communities.</title>
        <authorList>
            <person name="Dombrowski N."/>
            <person name="Seitz K."/>
            <person name="Teske A."/>
            <person name="Baker B."/>
        </authorList>
    </citation>
    <scope>NUCLEOTIDE SEQUENCE [LARGE SCALE GENOMIC DNA]</scope>
</reference>
<dbReference type="Gene3D" id="3.10.20.310">
    <property type="entry name" value="membrane protein fhac"/>
    <property type="match status" value="2"/>
</dbReference>